<keyword evidence="3" id="KW-1185">Reference proteome</keyword>
<dbReference type="SUPFAM" id="SSF89796">
    <property type="entry name" value="CoA-transferase family III (CaiB/BaiF)"/>
    <property type="match status" value="1"/>
</dbReference>
<dbReference type="InterPro" id="IPR050483">
    <property type="entry name" value="CoA-transferase_III_domain"/>
</dbReference>
<dbReference type="AlphaFoldDB" id="A0A9X8D3U8"/>
<reference evidence="2 3" key="1">
    <citation type="submission" date="2018-09" db="EMBL/GenBank/DDBJ databases">
        <title>Acidovorax cavernicola nov. sp. isolated from Gruta de las Maravillas (Aracena, Spain).</title>
        <authorList>
            <person name="Jurado V."/>
            <person name="Gutierrez-Patricio S."/>
            <person name="Gonzalez-Pimentel J.L."/>
            <person name="Miller A.Z."/>
            <person name="Laiz L."/>
            <person name="Saiz-Jimenez C."/>
        </authorList>
    </citation>
    <scope>NUCLEOTIDE SEQUENCE [LARGE SCALE GENOMIC DNA]</scope>
    <source>
        <strain evidence="2 3">1011MAR4D40.2</strain>
    </source>
</reference>
<dbReference type="Proteomes" id="UP000265619">
    <property type="component" value="Unassembled WGS sequence"/>
</dbReference>
<gene>
    <name evidence="2" type="ORF">D3H34_17270</name>
</gene>
<name>A0A9X8D3U8_9BURK</name>
<evidence type="ECO:0000313" key="2">
    <source>
        <dbReference type="EMBL" id="RIX78129.1"/>
    </source>
</evidence>
<dbReference type="InterPro" id="IPR003673">
    <property type="entry name" value="CoA-Trfase_fam_III"/>
</dbReference>
<evidence type="ECO:0000313" key="3">
    <source>
        <dbReference type="Proteomes" id="UP000265619"/>
    </source>
</evidence>
<dbReference type="PANTHER" id="PTHR48207">
    <property type="entry name" value="SUCCINATE--HYDROXYMETHYLGLUTARATE COA-TRANSFERASE"/>
    <property type="match status" value="1"/>
</dbReference>
<protein>
    <submittedName>
        <fullName evidence="2">CoA transferase</fullName>
    </submittedName>
</protein>
<proteinExistence type="predicted"/>
<comment type="caution">
    <text evidence="2">The sequence shown here is derived from an EMBL/GenBank/DDBJ whole genome shotgun (WGS) entry which is preliminary data.</text>
</comment>
<dbReference type="OrthoDB" id="5294844at2"/>
<dbReference type="PANTHER" id="PTHR48207:SF3">
    <property type="entry name" value="SUCCINATE--HYDROXYMETHYLGLUTARATE COA-TRANSFERASE"/>
    <property type="match status" value="1"/>
</dbReference>
<sequence length="387" mass="41563">MTNPFRNIQAAQPLAGIKVIEVGQNIAGPYAGEILSSLGAEVVKIERPGAGDDARGWGPPFWRGTATTFQAMNHGKKSIALDLKNPAHVQWLREHAAEADVFIQNMRPGSLEELELGPDVLCALNPRLVYCSLWAFGHKGPMRLAPGYEPMVQAFAGIFSINGAENGPSARVGMQVLDLGTGLWAALGCIAALLRRATTGQGCVVDTSLFETALGWLQVMMAGFHATGRQPERHRSGNPNVVVFQALPTEDGEIVVAAANDRLFAKLARAAGFEAWTRDERFASNALRVQHKAVLIPALEAVFRTRSTQQWLDALEPLGIPCAPIQDFAQVLAQPQTEAIGIFQTVPDEELRIVGLPLSFDGARPQVRARAPHVGEHNEALGAGALG</sequence>
<evidence type="ECO:0000256" key="1">
    <source>
        <dbReference type="ARBA" id="ARBA00022679"/>
    </source>
</evidence>
<organism evidence="2 3">
    <name type="scientific">Acidovorax cavernicola</name>
    <dbReference type="NCBI Taxonomy" id="1675792"/>
    <lineage>
        <taxon>Bacteria</taxon>
        <taxon>Pseudomonadati</taxon>
        <taxon>Pseudomonadota</taxon>
        <taxon>Betaproteobacteria</taxon>
        <taxon>Burkholderiales</taxon>
        <taxon>Comamonadaceae</taxon>
        <taxon>Acidovorax</taxon>
    </lineage>
</organism>
<dbReference type="RefSeq" id="WP_119555136.1">
    <property type="nucleotide sequence ID" value="NZ_QXMN01000021.1"/>
</dbReference>
<dbReference type="Gene3D" id="3.30.1540.10">
    <property type="entry name" value="formyl-coa transferase, domain 3"/>
    <property type="match status" value="1"/>
</dbReference>
<dbReference type="InterPro" id="IPR023606">
    <property type="entry name" value="CoA-Trfase_III_dom_1_sf"/>
</dbReference>
<dbReference type="Pfam" id="PF02515">
    <property type="entry name" value="CoA_transf_3"/>
    <property type="match status" value="1"/>
</dbReference>
<accession>A0A9X8D3U8</accession>
<dbReference type="Gene3D" id="3.40.50.10540">
    <property type="entry name" value="Crotonobetainyl-coa:carnitine coa-transferase, domain 1"/>
    <property type="match status" value="1"/>
</dbReference>
<dbReference type="InterPro" id="IPR044855">
    <property type="entry name" value="CoA-Trfase_III_dom3_sf"/>
</dbReference>
<dbReference type="GO" id="GO:0008410">
    <property type="term" value="F:CoA-transferase activity"/>
    <property type="evidence" value="ECO:0007669"/>
    <property type="project" value="TreeGrafter"/>
</dbReference>
<keyword evidence="1 2" id="KW-0808">Transferase</keyword>
<dbReference type="EMBL" id="QXMN01000021">
    <property type="protein sequence ID" value="RIX78129.1"/>
    <property type="molecule type" value="Genomic_DNA"/>
</dbReference>